<dbReference type="PROSITE" id="PS51736">
    <property type="entry name" value="RECOMBINASES_3"/>
    <property type="match status" value="1"/>
</dbReference>
<dbReference type="InterPro" id="IPR036162">
    <property type="entry name" value="Resolvase-like_N_sf"/>
</dbReference>
<dbReference type="InterPro" id="IPR038109">
    <property type="entry name" value="DNA_bind_recomb_sf"/>
</dbReference>
<dbReference type="RefSeq" id="WP_169211839.1">
    <property type="nucleotide sequence ID" value="NZ_JAATNW010000008.1"/>
</dbReference>
<accession>A0ABX1R4A1</accession>
<name>A0ABX1R4A1_9ALTE</name>
<comment type="caution">
    <text evidence="5">The sequence shown here is derived from an EMBL/GenBank/DDBJ whole genome shotgun (WGS) entry which is preliminary data.</text>
</comment>
<dbReference type="PROSITE" id="PS00398">
    <property type="entry name" value="RECOMBINASES_2"/>
    <property type="match status" value="1"/>
</dbReference>
<feature type="domain" description="Resolvase/invertase-type recombinase catalytic" evidence="4">
    <location>
        <begin position="3"/>
        <end position="161"/>
    </location>
</feature>
<dbReference type="Proteomes" id="UP000709336">
    <property type="component" value="Unassembled WGS sequence"/>
</dbReference>
<organism evidence="5 6">
    <name type="scientific">Alteromonas ponticola</name>
    <dbReference type="NCBI Taxonomy" id="2720613"/>
    <lineage>
        <taxon>Bacteria</taxon>
        <taxon>Pseudomonadati</taxon>
        <taxon>Pseudomonadota</taxon>
        <taxon>Gammaproteobacteria</taxon>
        <taxon>Alteromonadales</taxon>
        <taxon>Alteromonadaceae</taxon>
        <taxon>Alteromonas/Salinimonas group</taxon>
        <taxon>Alteromonas</taxon>
    </lineage>
</organism>
<sequence length="540" mass="61545">MPKSYRYIRFSSQIQRKGSSYERQLYAVEAWMEQHPDVELSEDSYEDLGLSGYKGAHLDNAFGKLLVAVESNKIVNGDYILIEAVDRLGRLEPMEMLPILQKIVKAGVTIVSLDDFVQYNTSSLNNGLLQVLIGKFQQAHQYSKNLSRRISESWQHRRRKARRGEQIKLKSPFWINKDLSLNVKHADILKFIYERYLLGDGQRYIQRQLVQSWPEIFGDGFRKDWLLKTEGNKTKMVNPGTILKWLQNKAAIGYWGDIPNVFPPAIPEPLFYKVQNALASRTKRASKSQHYFVGGLTKCRCGSNMTFVKNVGRNGHVNINGRCTKRGRIGFVKTENGIIGCDNKKTIPLVIIDIIAHWCLPDAIQEVTQGQTTKDTQDKIYVIEGKINEISTEINRLTKLVLAGVQEAEDQTIELNLKRAKLQKDKELLTEKLGNAADLIELNQLLEIERGYRQDYLKLNRLLQQAGYKLVCDGQNVTVHIPNGDAPKFKYLGFDNSGKGSSSQCYQVLIFSNEKIVNVPRFEPVTLIDGSEYIPQKITT</sequence>
<protein>
    <submittedName>
        <fullName evidence="5">Recombinase family protein</fullName>
    </submittedName>
</protein>
<dbReference type="CDD" id="cd00338">
    <property type="entry name" value="Ser_Recombinase"/>
    <property type="match status" value="1"/>
</dbReference>
<evidence type="ECO:0000256" key="3">
    <source>
        <dbReference type="ARBA" id="ARBA00023172"/>
    </source>
</evidence>
<dbReference type="InterPro" id="IPR006118">
    <property type="entry name" value="Recombinase_CS"/>
</dbReference>
<keyword evidence="1" id="KW-0229">DNA integration</keyword>
<dbReference type="InterPro" id="IPR050639">
    <property type="entry name" value="SSR_resolvase"/>
</dbReference>
<dbReference type="PANTHER" id="PTHR30461">
    <property type="entry name" value="DNA-INVERTASE FROM LAMBDOID PROPHAGE"/>
    <property type="match status" value="1"/>
</dbReference>
<reference evidence="5 6" key="1">
    <citation type="submission" date="2020-03" db="EMBL/GenBank/DDBJ databases">
        <title>Alteromonas ponticola sp. nov., isolated from seawater.</title>
        <authorList>
            <person name="Yoon J.-H."/>
            <person name="Kim Y.-O."/>
        </authorList>
    </citation>
    <scope>NUCLEOTIDE SEQUENCE [LARGE SCALE GENOMIC DNA]</scope>
    <source>
        <strain evidence="5 6">MYP5</strain>
    </source>
</reference>
<evidence type="ECO:0000313" key="6">
    <source>
        <dbReference type="Proteomes" id="UP000709336"/>
    </source>
</evidence>
<dbReference type="SUPFAM" id="SSF53041">
    <property type="entry name" value="Resolvase-like"/>
    <property type="match status" value="1"/>
</dbReference>
<dbReference type="Gene3D" id="3.40.50.1390">
    <property type="entry name" value="Resolvase, N-terminal catalytic domain"/>
    <property type="match status" value="1"/>
</dbReference>
<dbReference type="SMART" id="SM00857">
    <property type="entry name" value="Resolvase"/>
    <property type="match status" value="1"/>
</dbReference>
<dbReference type="EMBL" id="JAATNW010000008">
    <property type="protein sequence ID" value="NMH61275.1"/>
    <property type="molecule type" value="Genomic_DNA"/>
</dbReference>
<keyword evidence="2" id="KW-0238">DNA-binding</keyword>
<gene>
    <name evidence="5" type="ORF">HCJ96_14690</name>
</gene>
<evidence type="ECO:0000256" key="2">
    <source>
        <dbReference type="ARBA" id="ARBA00023125"/>
    </source>
</evidence>
<evidence type="ECO:0000313" key="5">
    <source>
        <dbReference type="EMBL" id="NMH61275.1"/>
    </source>
</evidence>
<dbReference type="Gene3D" id="3.90.1750.20">
    <property type="entry name" value="Putative Large Serine Recombinase, Chain B, Domain 2"/>
    <property type="match status" value="1"/>
</dbReference>
<evidence type="ECO:0000259" key="4">
    <source>
        <dbReference type="PROSITE" id="PS51736"/>
    </source>
</evidence>
<dbReference type="PANTHER" id="PTHR30461:SF2">
    <property type="entry name" value="SERINE RECOMBINASE PINE-RELATED"/>
    <property type="match status" value="1"/>
</dbReference>
<dbReference type="InterPro" id="IPR006119">
    <property type="entry name" value="Resolv_N"/>
</dbReference>
<keyword evidence="3" id="KW-0233">DNA recombination</keyword>
<proteinExistence type="predicted"/>
<evidence type="ECO:0000256" key="1">
    <source>
        <dbReference type="ARBA" id="ARBA00022908"/>
    </source>
</evidence>
<keyword evidence="6" id="KW-1185">Reference proteome</keyword>
<dbReference type="Pfam" id="PF00239">
    <property type="entry name" value="Resolvase"/>
    <property type="match status" value="1"/>
</dbReference>